<dbReference type="PANTHER" id="PTHR37302:SF1">
    <property type="entry name" value="PROTEIN DINB"/>
    <property type="match status" value="1"/>
</dbReference>
<dbReference type="RefSeq" id="WP_237056248.1">
    <property type="nucleotide sequence ID" value="NZ_JAKJPO010000014.1"/>
</dbReference>
<evidence type="ECO:0000313" key="4">
    <source>
        <dbReference type="Proteomes" id="UP001430796"/>
    </source>
</evidence>
<dbReference type="EMBL" id="JAKJPO010000014">
    <property type="protein sequence ID" value="MCF7223297.1"/>
    <property type="molecule type" value="Genomic_DNA"/>
</dbReference>
<proteinExistence type="inferred from homology"/>
<evidence type="ECO:0000256" key="2">
    <source>
        <dbReference type="ARBA" id="ARBA00022723"/>
    </source>
</evidence>
<organism evidence="3 4">
    <name type="scientific">Marilutibacter chinensis</name>
    <dbReference type="NCBI Taxonomy" id="2912247"/>
    <lineage>
        <taxon>Bacteria</taxon>
        <taxon>Pseudomonadati</taxon>
        <taxon>Pseudomonadota</taxon>
        <taxon>Gammaproteobacteria</taxon>
        <taxon>Lysobacterales</taxon>
        <taxon>Lysobacteraceae</taxon>
        <taxon>Marilutibacter</taxon>
    </lineage>
</organism>
<dbReference type="InterPro" id="IPR007837">
    <property type="entry name" value="DinB"/>
</dbReference>
<protein>
    <submittedName>
        <fullName evidence="3">DinB family protein</fullName>
    </submittedName>
</protein>
<dbReference type="InterPro" id="IPR034660">
    <property type="entry name" value="DinB/YfiT-like"/>
</dbReference>
<dbReference type="Proteomes" id="UP001430796">
    <property type="component" value="Unassembled WGS sequence"/>
</dbReference>
<reference evidence="3 4" key="3">
    <citation type="submission" date="2022-01" db="EMBL/GenBank/DDBJ databases">
        <authorList>
            <person name="Zhou L.Y."/>
        </authorList>
    </citation>
    <scope>NUCLEOTIDE SEQUENCE [LARGE SCALE GENOMIC DNA]</scope>
    <source>
        <strain evidence="3 4">TLK-CK17</strain>
    </source>
</reference>
<evidence type="ECO:0000313" key="3">
    <source>
        <dbReference type="EMBL" id="MCF7223297.1"/>
    </source>
</evidence>
<dbReference type="Gene3D" id="1.20.120.450">
    <property type="entry name" value="dinb family like domain"/>
    <property type="match status" value="1"/>
</dbReference>
<comment type="similarity">
    <text evidence="1">Belongs to the DinB family.</text>
</comment>
<accession>A0ABS9HYY8</accession>
<dbReference type="SUPFAM" id="SSF109854">
    <property type="entry name" value="DinB/YfiT-like putative metalloenzymes"/>
    <property type="match status" value="1"/>
</dbReference>
<name>A0ABS9HYY8_9GAMM</name>
<gene>
    <name evidence="3" type="ORF">L3V18_16085</name>
</gene>
<dbReference type="PANTHER" id="PTHR37302">
    <property type="entry name" value="SLR1116 PROTEIN"/>
    <property type="match status" value="1"/>
</dbReference>
<reference evidence="4" key="2">
    <citation type="submission" date="2022-01" db="EMBL/GenBank/DDBJ databases">
        <title>Lysobacter chinensis sp. nov., a bacterium isolated from cow dung compost.</title>
        <authorList>
            <person name="Zhou L.Y."/>
        </authorList>
    </citation>
    <scope>NUCLEOTIDE SEQUENCE [LARGE SCALE GENOMIC DNA]</scope>
    <source>
        <strain evidence="4">TLK-CK17</strain>
    </source>
</reference>
<keyword evidence="2" id="KW-0479">Metal-binding</keyword>
<reference evidence="3 4" key="1">
    <citation type="submission" date="2022-01" db="EMBL/GenBank/DDBJ databases">
        <title>Lysobacter chinensis sp. nov., a bacterium isolated from cow dung compost.</title>
        <authorList>
            <person name="Liu Y."/>
        </authorList>
    </citation>
    <scope>NUCLEOTIDE SEQUENCE [LARGE SCALE GENOMIC DNA]</scope>
    <source>
        <strain evidence="3 4">TLK-CK17</strain>
    </source>
</reference>
<sequence>MSTHQDQLRGFARYNREFNRRLFEQLSGLTDDERKKDMGAFFGSIHGTLNHILLADRIWLGRFAAAFPALSSLEGADLVHEFSSLRQQLYAGFEALHAGRRATDRVISDWVEELSDDLLGETMRYRNSRGDRREHAAWIAVAHMFNHQTHHRGQVTALMHQLGHDPGATDYLVYVQ</sequence>
<comment type="caution">
    <text evidence="3">The sequence shown here is derived from an EMBL/GenBank/DDBJ whole genome shotgun (WGS) entry which is preliminary data.</text>
</comment>
<dbReference type="Pfam" id="PF05163">
    <property type="entry name" value="DinB"/>
    <property type="match status" value="1"/>
</dbReference>
<evidence type="ECO:0000256" key="1">
    <source>
        <dbReference type="ARBA" id="ARBA00008635"/>
    </source>
</evidence>
<keyword evidence="4" id="KW-1185">Reference proteome</keyword>